<protein>
    <submittedName>
        <fullName evidence="2">Uncharacterized protein</fullName>
    </submittedName>
</protein>
<sequence length="178" mass="19752">MGRVSLPDHENMSTRSPLKVRGTPAQRQVWQEVGAECGMTETAFARASLLILLKAISQHEPGILARAVKRANRSLLEQGFPPVTVEEILEGSGLPERGLLQFSQEDEAAYNEERPLRPPAKTHQLCPREVTHDHAITSAAPGIPARQRSRQHHPEVGHARAGPSPRRAADLDRSRRRH</sequence>
<proteinExistence type="predicted"/>
<evidence type="ECO:0000313" key="2">
    <source>
        <dbReference type="EMBL" id="AIZ49575.1"/>
    </source>
</evidence>
<feature type="region of interest" description="Disordered" evidence="1">
    <location>
        <begin position="137"/>
        <end position="178"/>
    </location>
</feature>
<reference evidence="2" key="1">
    <citation type="submission" date="2014-03" db="EMBL/GenBank/DDBJ databases">
        <authorList>
            <person name="Emond-Rheault J.-G."/>
            <person name="Trudel M.V."/>
            <person name="Vincent A.T."/>
            <person name="Brochu F."/>
            <person name="Boyle B."/>
            <person name="Tanaka K.H."/>
            <person name="Attere S.A."/>
            <person name="Jubinville E."/>
            <person name="Frenette M."/>
            <person name="Derome N."/>
            <person name="Charette S.J."/>
        </authorList>
    </citation>
    <scope>NUCLEOTIDE SEQUENCE</scope>
    <source>
        <strain evidence="2">01-B526</strain>
    </source>
</reference>
<organism evidence="2">
    <name type="scientific">Aeromonas salmonicida subsp. salmonicida</name>
    <dbReference type="NCBI Taxonomy" id="29491"/>
    <lineage>
        <taxon>Bacteria</taxon>
        <taxon>Pseudomonadati</taxon>
        <taxon>Pseudomonadota</taxon>
        <taxon>Gammaproteobacteria</taxon>
        <taxon>Aeromonadales</taxon>
        <taxon>Aeromonadaceae</taxon>
        <taxon>Aeromonas</taxon>
    </lineage>
</organism>
<dbReference type="AlphaFoldDB" id="A0A0A7KXR5"/>
<feature type="compositionally biased region" description="Basic and acidic residues" evidence="1">
    <location>
        <begin position="167"/>
        <end position="178"/>
    </location>
</feature>
<feature type="region of interest" description="Disordered" evidence="1">
    <location>
        <begin position="1"/>
        <end position="24"/>
    </location>
</feature>
<feature type="compositionally biased region" description="Basic and acidic residues" evidence="1">
    <location>
        <begin position="1"/>
        <end position="12"/>
    </location>
</feature>
<evidence type="ECO:0000256" key="1">
    <source>
        <dbReference type="SAM" id="MobiDB-lite"/>
    </source>
</evidence>
<reference evidence="2" key="2">
    <citation type="journal article" date="2015" name="Vet. Microbiol.">
        <title>Variants of a genomic island in Aeromonas salmonicida subsp. salmonicida link isolates with their geographical origins.</title>
        <authorList>
            <person name="Emond-Rheault J.G."/>
            <person name="Vincent A.T."/>
            <person name="Trudel M.V."/>
            <person name="Brochu F."/>
            <person name="Boyle B."/>
            <person name="Tanaka K.H."/>
            <person name="Attere S.A."/>
            <person name="Jubinville E."/>
            <person name="Loch T.P."/>
            <person name="Winters A.D."/>
            <person name="Faisal M."/>
            <person name="Frenette M."/>
            <person name="Derome N."/>
            <person name="Charette S.J."/>
        </authorList>
    </citation>
    <scope>NUCLEOTIDE SEQUENCE</scope>
    <source>
        <strain evidence="2">01-B526</strain>
    </source>
</reference>
<name>A0A0A7KXR5_AERSS</name>
<dbReference type="EMBL" id="KJ626178">
    <property type="protein sequence ID" value="AIZ49575.1"/>
    <property type="molecule type" value="Genomic_DNA"/>
</dbReference>
<accession>A0A0A7KXR5</accession>